<keyword evidence="2" id="KW-1185">Reference proteome</keyword>
<name>A0ACC2KE96_PERAE</name>
<protein>
    <submittedName>
        <fullName evidence="1">Uncharacterized protein</fullName>
    </submittedName>
</protein>
<comment type="caution">
    <text evidence="1">The sequence shown here is derived from an EMBL/GenBank/DDBJ whole genome shotgun (WGS) entry which is preliminary data.</text>
</comment>
<evidence type="ECO:0000313" key="2">
    <source>
        <dbReference type="Proteomes" id="UP001234297"/>
    </source>
</evidence>
<dbReference type="EMBL" id="CM056817">
    <property type="protein sequence ID" value="KAJ8619396.1"/>
    <property type="molecule type" value="Genomic_DNA"/>
</dbReference>
<reference evidence="1 2" key="1">
    <citation type="journal article" date="2022" name="Hortic Res">
        <title>A haplotype resolved chromosomal level avocado genome allows analysis of novel avocado genes.</title>
        <authorList>
            <person name="Nath O."/>
            <person name="Fletcher S.J."/>
            <person name="Hayward A."/>
            <person name="Shaw L.M."/>
            <person name="Masouleh A.K."/>
            <person name="Furtado A."/>
            <person name="Henry R.J."/>
            <person name="Mitter N."/>
        </authorList>
    </citation>
    <scope>NUCLEOTIDE SEQUENCE [LARGE SCALE GENOMIC DNA]</scope>
    <source>
        <strain evidence="2">cv. Hass</strain>
    </source>
</reference>
<evidence type="ECO:0000313" key="1">
    <source>
        <dbReference type="EMBL" id="KAJ8619396.1"/>
    </source>
</evidence>
<sequence>MGDHPQITIQVHPTPPDGNFQAFTVRFFNHRRIRTTLTSNVDEVGRWVSMIWNRYSLLRNPLVVGFGVFRTQTFPPAPQGRAATIQICIDGFCLIWQLREVVPFGVPEIVQEFFLHPDVRLVGVDNGMHAPLLWEHHRIRANPRDLRYLAVERLGDFRLATESTMPVASAVFQFQVPETPFDVFFSNWEAPVLAPRQVLHAAVYAFVSYRVGMVLHAYD</sequence>
<accession>A0ACC2KE96</accession>
<dbReference type="Proteomes" id="UP001234297">
    <property type="component" value="Chromosome 9"/>
</dbReference>
<gene>
    <name evidence="1" type="ORF">MRB53_027925</name>
</gene>
<organism evidence="1 2">
    <name type="scientific">Persea americana</name>
    <name type="common">Avocado</name>
    <dbReference type="NCBI Taxonomy" id="3435"/>
    <lineage>
        <taxon>Eukaryota</taxon>
        <taxon>Viridiplantae</taxon>
        <taxon>Streptophyta</taxon>
        <taxon>Embryophyta</taxon>
        <taxon>Tracheophyta</taxon>
        <taxon>Spermatophyta</taxon>
        <taxon>Magnoliopsida</taxon>
        <taxon>Magnoliidae</taxon>
        <taxon>Laurales</taxon>
        <taxon>Lauraceae</taxon>
        <taxon>Persea</taxon>
    </lineage>
</organism>
<proteinExistence type="predicted"/>